<dbReference type="EMBL" id="MT774382">
    <property type="protein sequence ID" value="QOR58658.1"/>
    <property type="molecule type" value="Genomic_DNA"/>
</dbReference>
<dbReference type="GeneID" id="65129138"/>
<dbReference type="RefSeq" id="YP_010110816.1">
    <property type="nucleotide sequence ID" value="NC_055875.1"/>
</dbReference>
<protein>
    <submittedName>
        <fullName evidence="2">Transcriptional regulator</fullName>
    </submittedName>
</protein>
<sequence>MGKKLETHFDNLDKFYTECEVQEDTGSPDKYKEISRVDDPKWVGLTKEEIQKSKYFYKEGLDELEKLDEDLIFGGSKTNYKYDENDGDDMNYDRFIEGLPSLRKRQRTGGDKNGKFIKLHVGICECCAISAKDMLYKSYTALKLADFLESQGYRVQISTFAEVEALGSYKKERIDYLLVEVVFKRFEDPLILPTMLTCVSPWFFRYHMFRFWTAKFKCGWGLGHVPRQTRKSTKSDIYISSGECLHEEGAKEKIEEIKKLFDTDHGDEE</sequence>
<proteinExistence type="predicted"/>
<dbReference type="InterPro" id="IPR055616">
    <property type="entry name" value="DUF7192"/>
</dbReference>
<dbReference type="KEGG" id="vg:65129138"/>
<feature type="domain" description="DUF7192" evidence="1">
    <location>
        <begin position="84"/>
        <end position="261"/>
    </location>
</feature>
<organism evidence="2 3">
    <name type="scientific">uncultured phage cr10_1</name>
    <dbReference type="NCBI Taxonomy" id="2772066"/>
    <lineage>
        <taxon>Viruses</taxon>
        <taxon>Duplodnaviria</taxon>
        <taxon>Heunggongvirae</taxon>
        <taxon>Uroviricota</taxon>
        <taxon>Caudoviricetes</taxon>
        <taxon>Crassvirales</taxon>
        <taxon>Suoliviridae</taxon>
        <taxon>Boorivirinae</taxon>
        <taxon>Canhaevirus</taxon>
        <taxon>Canhaevirus hiberniae</taxon>
    </lineage>
</organism>
<dbReference type="Pfam" id="PF23822">
    <property type="entry name" value="DUF7192"/>
    <property type="match status" value="1"/>
</dbReference>
<keyword evidence="3" id="KW-1185">Reference proteome</keyword>
<evidence type="ECO:0000259" key="1">
    <source>
        <dbReference type="Pfam" id="PF23822"/>
    </source>
</evidence>
<name>A0A7M1RWE1_9CAUD</name>
<dbReference type="Proteomes" id="UP000593744">
    <property type="component" value="Segment"/>
</dbReference>
<reference evidence="2 3" key="1">
    <citation type="submission" date="2020-07" db="EMBL/GenBank/DDBJ databases">
        <title>Taxonomic proposal: Crassvirales, a new order of highly abundant and diverse bacterial viruses.</title>
        <authorList>
            <person name="Shkoporov A.N."/>
            <person name="Stockdale S.R."/>
            <person name="Guerin E."/>
            <person name="Ross R.P."/>
            <person name="Hill C."/>
        </authorList>
    </citation>
    <scope>NUCLEOTIDE SEQUENCE [LARGE SCALE GENOMIC DNA]</scope>
</reference>
<evidence type="ECO:0000313" key="3">
    <source>
        <dbReference type="Proteomes" id="UP000593744"/>
    </source>
</evidence>
<evidence type="ECO:0000313" key="2">
    <source>
        <dbReference type="EMBL" id="QOR58658.1"/>
    </source>
</evidence>
<accession>A0A7M1RWE1</accession>